<comment type="caution">
    <text evidence="3">The sequence shown here is derived from an EMBL/GenBank/DDBJ whole genome shotgun (WGS) entry which is preliminary data.</text>
</comment>
<feature type="transmembrane region" description="Helical" evidence="1">
    <location>
        <begin position="15"/>
        <end position="38"/>
    </location>
</feature>
<evidence type="ECO:0000256" key="1">
    <source>
        <dbReference type="SAM" id="Phobius"/>
    </source>
</evidence>
<keyword evidence="4" id="KW-1185">Reference proteome</keyword>
<keyword evidence="1" id="KW-0472">Membrane</keyword>
<evidence type="ECO:0000313" key="3">
    <source>
        <dbReference type="EMBL" id="OZV69691.1"/>
    </source>
</evidence>
<evidence type="ECO:0000259" key="2">
    <source>
        <dbReference type="Pfam" id="PF14358"/>
    </source>
</evidence>
<keyword evidence="1" id="KW-0812">Transmembrane</keyword>
<keyword evidence="1" id="KW-1133">Transmembrane helix</keyword>
<feature type="domain" description="Flavinylation-associated cytochrome" evidence="2">
    <location>
        <begin position="20"/>
        <end position="91"/>
    </location>
</feature>
<gene>
    <name evidence="3" type="ORF">CA834_03440</name>
</gene>
<dbReference type="Pfam" id="PF14358">
    <property type="entry name" value="DUF4405"/>
    <property type="match status" value="1"/>
</dbReference>
<dbReference type="Proteomes" id="UP000216840">
    <property type="component" value="Unassembled WGS sequence"/>
</dbReference>
<dbReference type="AlphaFoldDB" id="A0A265UWK6"/>
<feature type="transmembrane region" description="Helical" evidence="1">
    <location>
        <begin position="68"/>
        <end position="89"/>
    </location>
</feature>
<sequence>MNTVKKSEKAMRKSVFNFTVNTLMAFCMSALIGIGFLIKYTLIPGQERWAIYGGPTELFWLGMDRHQWGMLHLILGFVLLGLLVLHILVHWKVITAVYNKIIKEPLIKKALVVVFIILCTVMIIFSFFIKPNIEPIKKGSGRQVTLVTNIPITAM</sequence>
<proteinExistence type="predicted"/>
<feature type="transmembrane region" description="Helical" evidence="1">
    <location>
        <begin position="110"/>
        <end position="129"/>
    </location>
</feature>
<organism evidence="3 4">
    <name type="scientific">Winogradskyella aurantia</name>
    <dbReference type="NCBI Taxonomy" id="1915063"/>
    <lineage>
        <taxon>Bacteria</taxon>
        <taxon>Pseudomonadati</taxon>
        <taxon>Bacteroidota</taxon>
        <taxon>Flavobacteriia</taxon>
        <taxon>Flavobacteriales</taxon>
        <taxon>Flavobacteriaceae</taxon>
        <taxon>Winogradskyella</taxon>
    </lineage>
</organism>
<protein>
    <recommendedName>
        <fullName evidence="2">Flavinylation-associated cytochrome domain-containing protein</fullName>
    </recommendedName>
</protein>
<dbReference type="EMBL" id="NGJN01000002">
    <property type="protein sequence ID" value="OZV69691.1"/>
    <property type="molecule type" value="Genomic_DNA"/>
</dbReference>
<reference evidence="3 4" key="1">
    <citation type="submission" date="2017-05" db="EMBL/GenBank/DDBJ databases">
        <title>The draft genome sequence of Idiomarina salinarum WNB302.</title>
        <authorList>
            <person name="Sun Y."/>
            <person name="Chen B."/>
            <person name="Du Z."/>
        </authorList>
    </citation>
    <scope>NUCLEOTIDE SEQUENCE [LARGE SCALE GENOMIC DNA]</scope>
    <source>
        <strain evidence="3 4">WNB302</strain>
    </source>
</reference>
<dbReference type="InterPro" id="IPR025517">
    <property type="entry name" value="DUF4405"/>
</dbReference>
<name>A0A265UWK6_9FLAO</name>
<accession>A0A265UWK6</accession>
<evidence type="ECO:0000313" key="4">
    <source>
        <dbReference type="Proteomes" id="UP000216840"/>
    </source>
</evidence>